<evidence type="ECO:0000313" key="1">
    <source>
        <dbReference type="EMBL" id="HIY21695.1"/>
    </source>
</evidence>
<name>A0A9D2BZQ3_9FIRM</name>
<comment type="caution">
    <text evidence="1">The sequence shown here is derived from an EMBL/GenBank/DDBJ whole genome shotgun (WGS) entry which is preliminary data.</text>
</comment>
<dbReference type="GO" id="GO:0016301">
    <property type="term" value="F:kinase activity"/>
    <property type="evidence" value="ECO:0007669"/>
    <property type="project" value="UniProtKB-KW"/>
</dbReference>
<dbReference type="Proteomes" id="UP000823868">
    <property type="component" value="Unassembled WGS sequence"/>
</dbReference>
<protein>
    <submittedName>
        <fullName evidence="1">Cytidylate kinase-like family protein</fullName>
    </submittedName>
</protein>
<proteinExistence type="predicted"/>
<keyword evidence="1" id="KW-0808">Transferase</keyword>
<reference evidence="1" key="1">
    <citation type="journal article" date="2021" name="PeerJ">
        <title>Extensive microbial diversity within the chicken gut microbiome revealed by metagenomics and culture.</title>
        <authorList>
            <person name="Gilroy R."/>
            <person name="Ravi A."/>
            <person name="Getino M."/>
            <person name="Pursley I."/>
            <person name="Horton D.L."/>
            <person name="Alikhan N.F."/>
            <person name="Baker D."/>
            <person name="Gharbi K."/>
            <person name="Hall N."/>
            <person name="Watson M."/>
            <person name="Adriaenssens E.M."/>
            <person name="Foster-Nyarko E."/>
            <person name="Jarju S."/>
            <person name="Secka A."/>
            <person name="Antonio M."/>
            <person name="Oren A."/>
            <person name="Chaudhuri R.R."/>
            <person name="La Ragione R."/>
            <person name="Hildebrand F."/>
            <person name="Pallen M.J."/>
        </authorList>
    </citation>
    <scope>NUCLEOTIDE SEQUENCE</scope>
    <source>
        <strain evidence="1">ChiBcec16_6824</strain>
    </source>
</reference>
<keyword evidence="1" id="KW-0418">Kinase</keyword>
<organism evidence="1 2">
    <name type="scientific">Candidatus Flavonifractor merdigallinarum</name>
    <dbReference type="NCBI Taxonomy" id="2838589"/>
    <lineage>
        <taxon>Bacteria</taxon>
        <taxon>Bacillati</taxon>
        <taxon>Bacillota</taxon>
        <taxon>Clostridia</taxon>
        <taxon>Eubacteriales</taxon>
        <taxon>Oscillospiraceae</taxon>
        <taxon>Flavonifractor</taxon>
    </lineage>
</organism>
<accession>A0A9D2BZQ3</accession>
<dbReference type="EMBL" id="DXDX01000136">
    <property type="protein sequence ID" value="HIY21695.1"/>
    <property type="molecule type" value="Genomic_DNA"/>
</dbReference>
<reference evidence="1" key="2">
    <citation type="submission" date="2021-04" db="EMBL/GenBank/DDBJ databases">
        <authorList>
            <person name="Gilroy R."/>
        </authorList>
    </citation>
    <scope>NUCLEOTIDE SEQUENCE</scope>
    <source>
        <strain evidence="1">ChiBcec16_6824</strain>
    </source>
</reference>
<dbReference type="Pfam" id="PF13189">
    <property type="entry name" value="Cytidylate_kin2"/>
    <property type="match status" value="1"/>
</dbReference>
<gene>
    <name evidence="1" type="ORF">H9841_07345</name>
</gene>
<dbReference type="AlphaFoldDB" id="A0A9D2BZQ3"/>
<dbReference type="Gene3D" id="3.40.50.300">
    <property type="entry name" value="P-loop containing nucleotide triphosphate hydrolases"/>
    <property type="match status" value="1"/>
</dbReference>
<sequence>MGHTVIALSRQFGSGGREIGQRLAQRLGIAFYDREIIQLAAGRGNIKVSKLAGADENRGNPWLFESVYEDNGAVNRGPSPSDTLYWLQSEVIRDKARKEDCLLVGRCGGHVLARAGIPHISIYVCAPLEERIRRVGAQEQVDEKTAAALVRKTDKQRRAYYEYYTGGNWGAPESYDLCINSARYGVERTVDLLVRYCHQVD</sequence>
<dbReference type="SUPFAM" id="SSF52540">
    <property type="entry name" value="P-loop containing nucleoside triphosphate hydrolases"/>
    <property type="match status" value="1"/>
</dbReference>
<evidence type="ECO:0000313" key="2">
    <source>
        <dbReference type="Proteomes" id="UP000823868"/>
    </source>
</evidence>
<dbReference type="InterPro" id="IPR027417">
    <property type="entry name" value="P-loop_NTPase"/>
</dbReference>